<dbReference type="EMBL" id="WCLE01000062">
    <property type="protein sequence ID" value="KAB5308685.1"/>
    <property type="molecule type" value="Genomic_DNA"/>
</dbReference>
<dbReference type="Pfam" id="PF01548">
    <property type="entry name" value="DEDD_Tnp_IS110"/>
    <property type="match status" value="1"/>
</dbReference>
<evidence type="ECO:0000313" key="4">
    <source>
        <dbReference type="EMBL" id="KWR52837.1"/>
    </source>
</evidence>
<evidence type="ECO:0000313" key="6">
    <source>
        <dbReference type="Proteomes" id="UP000467334"/>
    </source>
</evidence>
<dbReference type="NCBIfam" id="NF033542">
    <property type="entry name" value="transpos_IS110"/>
    <property type="match status" value="1"/>
</dbReference>
<dbReference type="GO" id="GO:0003677">
    <property type="term" value="F:DNA binding"/>
    <property type="evidence" value="ECO:0007669"/>
    <property type="project" value="InterPro"/>
</dbReference>
<sequence length="379" mass="43564">MRRVCGLDVHKDSIYMCILYENGSKIESVFGVLTPELDKLRDLLVSHHVCEVALESTSIYWIPIWNILSVDFSLKLVNPYFIKQLPGRKSDVKDAEWIATVLQKGLIRGSYVPDCMIQCLRQYERRNHELSKNIVHAEQRMDMILQHCNIRISNYVSCISCKGYQKVVNAIISGESNPKVLVTLIHKRTLNKHGRQVVEDSLNGFVSDTDRDILRQYRDERMQMEQHKSENKAKMQAICEAHYCEELELLQTLPGIKEESAANIIAEIGVDMKMFLTASAIVGWAGLKPRNDQSAGKIKSRKITHGNKYLRKILVEAAWSAARTKDSRFMKMYQRLLARGKSKQKALIAVARKLLVLIWNMLSKKEAFNPEYKRRIQAA</sequence>
<feature type="domain" description="Transposase IS110-like N-terminal" evidence="1">
    <location>
        <begin position="5"/>
        <end position="148"/>
    </location>
</feature>
<feature type="domain" description="Transposase IS116/IS110/IS902 C-terminal" evidence="2">
    <location>
        <begin position="248"/>
        <end position="334"/>
    </location>
</feature>
<reference evidence="4" key="2">
    <citation type="submission" date="2016-01" db="EMBL/GenBank/DDBJ databases">
        <authorList>
            <person name="McClelland M."/>
            <person name="Jain A."/>
            <person name="Saraogi P."/>
            <person name="Mendelson R."/>
            <person name="Westerman R."/>
            <person name="SanMiguel P."/>
            <person name="Csonka L."/>
        </authorList>
    </citation>
    <scope>NUCLEOTIDE SEQUENCE</scope>
    <source>
        <strain evidence="4">CL09T03C01</strain>
    </source>
</reference>
<proteinExistence type="predicted"/>
<dbReference type="Proteomes" id="UP000056419">
    <property type="component" value="Unassembled WGS sequence"/>
</dbReference>
<organism evidence="4 5">
    <name type="scientific">Bacteroides stercoris</name>
    <dbReference type="NCBI Taxonomy" id="46506"/>
    <lineage>
        <taxon>Bacteria</taxon>
        <taxon>Pseudomonadati</taxon>
        <taxon>Bacteroidota</taxon>
        <taxon>Bacteroidia</taxon>
        <taxon>Bacteroidales</taxon>
        <taxon>Bacteroidaceae</taxon>
        <taxon>Bacteroides</taxon>
    </lineage>
</organism>
<dbReference type="InterPro" id="IPR002525">
    <property type="entry name" value="Transp_IS110-like_N"/>
</dbReference>
<name>A0A108T3Z3_BACSE</name>
<evidence type="ECO:0000259" key="2">
    <source>
        <dbReference type="Pfam" id="PF02371"/>
    </source>
</evidence>
<accession>A0A108T3Z3</accession>
<dbReference type="AlphaFoldDB" id="A0A108T3Z3"/>
<dbReference type="Proteomes" id="UP000467334">
    <property type="component" value="Unassembled WGS sequence"/>
</dbReference>
<dbReference type="PANTHER" id="PTHR33055">
    <property type="entry name" value="TRANSPOSASE FOR INSERTION SEQUENCE ELEMENT IS1111A"/>
    <property type="match status" value="1"/>
</dbReference>
<dbReference type="InterPro" id="IPR003346">
    <property type="entry name" value="Transposase_20"/>
</dbReference>
<gene>
    <name evidence="4" type="ORF">AA415_02702</name>
    <name evidence="3" type="ORF">F9958_17005</name>
</gene>
<evidence type="ECO:0000313" key="5">
    <source>
        <dbReference type="Proteomes" id="UP000056419"/>
    </source>
</evidence>
<dbReference type="STRING" id="46506.AA415_02702"/>
<protein>
    <submittedName>
        <fullName evidence="3">IS110 family transposase</fullName>
    </submittedName>
    <submittedName>
        <fullName evidence="4">Transposase IS116/IS110/IS902 family protein</fullName>
    </submittedName>
</protein>
<keyword evidence="5" id="KW-1185">Reference proteome</keyword>
<reference evidence="4 5" key="1">
    <citation type="journal article" date="2016" name="BMC Genomics">
        <title>Type VI secretion systems of human gut Bacteroidales segregate into three genetic architectures, two of which are contained on mobile genetic elements.</title>
        <authorList>
            <person name="Coyne M.J."/>
            <person name="Roelofs K.G."/>
            <person name="Comstock L.E."/>
        </authorList>
    </citation>
    <scope>NUCLEOTIDE SEQUENCE [LARGE SCALE GENOMIC DNA]</scope>
    <source>
        <strain evidence="4 5">CL09T03C01</strain>
    </source>
</reference>
<dbReference type="GO" id="GO:0004803">
    <property type="term" value="F:transposase activity"/>
    <property type="evidence" value="ECO:0007669"/>
    <property type="project" value="InterPro"/>
</dbReference>
<dbReference type="EMBL" id="LRGC01000017">
    <property type="protein sequence ID" value="KWR52837.1"/>
    <property type="molecule type" value="Genomic_DNA"/>
</dbReference>
<dbReference type="PANTHER" id="PTHR33055:SF13">
    <property type="entry name" value="TRANSPOSASE"/>
    <property type="match status" value="1"/>
</dbReference>
<evidence type="ECO:0000259" key="1">
    <source>
        <dbReference type="Pfam" id="PF01548"/>
    </source>
</evidence>
<dbReference type="InterPro" id="IPR047650">
    <property type="entry name" value="Transpos_IS110"/>
</dbReference>
<reference evidence="3 6" key="3">
    <citation type="journal article" date="2019" name="Nat. Med.">
        <title>A library of human gut bacterial isolates paired with longitudinal multiomics data enables mechanistic microbiome research.</title>
        <authorList>
            <person name="Poyet M."/>
            <person name="Groussin M."/>
            <person name="Gibbons S.M."/>
            <person name="Avila-Pacheco J."/>
            <person name="Jiang X."/>
            <person name="Kearney S.M."/>
            <person name="Perrotta A.R."/>
            <person name="Berdy B."/>
            <person name="Zhao S."/>
            <person name="Lieberman T.D."/>
            <person name="Swanson P.K."/>
            <person name="Smith M."/>
            <person name="Roesemann S."/>
            <person name="Alexander J.E."/>
            <person name="Rich S.A."/>
            <person name="Livny J."/>
            <person name="Vlamakis H."/>
            <person name="Clish C."/>
            <person name="Bullock K."/>
            <person name="Deik A."/>
            <person name="Scott J."/>
            <person name="Pierce K.A."/>
            <person name="Xavier R.J."/>
            <person name="Alm E.J."/>
        </authorList>
    </citation>
    <scope>NUCLEOTIDE SEQUENCE [LARGE SCALE GENOMIC DNA]</scope>
    <source>
        <strain evidence="3 6">BIOML-A6</strain>
    </source>
</reference>
<evidence type="ECO:0000313" key="3">
    <source>
        <dbReference type="EMBL" id="KAB5308685.1"/>
    </source>
</evidence>
<dbReference type="PATRIC" id="fig|46506.5.peg.2897"/>
<dbReference type="RefSeq" id="WP_060386333.1">
    <property type="nucleotide sequence ID" value="NZ_CP081913.1"/>
</dbReference>
<comment type="caution">
    <text evidence="4">The sequence shown here is derived from an EMBL/GenBank/DDBJ whole genome shotgun (WGS) entry which is preliminary data.</text>
</comment>
<dbReference type="Pfam" id="PF02371">
    <property type="entry name" value="Transposase_20"/>
    <property type="match status" value="1"/>
</dbReference>
<dbReference type="GO" id="GO:0006313">
    <property type="term" value="P:DNA transposition"/>
    <property type="evidence" value="ECO:0007669"/>
    <property type="project" value="InterPro"/>
</dbReference>